<dbReference type="AlphaFoldDB" id="A0A2H0R7X1"/>
<feature type="region of interest" description="Disordered" evidence="4">
    <location>
        <begin position="29"/>
        <end position="77"/>
    </location>
</feature>
<evidence type="ECO:0008006" key="7">
    <source>
        <dbReference type="Google" id="ProtNLM"/>
    </source>
</evidence>
<dbReference type="InterPro" id="IPR037229">
    <property type="entry name" value="Ribosomal_bL35_sf"/>
</dbReference>
<accession>A0A2H0R7X1</accession>
<feature type="compositionally biased region" description="Basic and acidic residues" evidence="4">
    <location>
        <begin position="1"/>
        <end position="10"/>
    </location>
</feature>
<proteinExistence type="inferred from homology"/>
<dbReference type="SUPFAM" id="SSF143034">
    <property type="entry name" value="L35p-like"/>
    <property type="match status" value="1"/>
</dbReference>
<dbReference type="EMBL" id="PCXP01000002">
    <property type="protein sequence ID" value="PIR42114.1"/>
    <property type="molecule type" value="Genomic_DNA"/>
</dbReference>
<evidence type="ECO:0000313" key="5">
    <source>
        <dbReference type="EMBL" id="PIR42114.1"/>
    </source>
</evidence>
<gene>
    <name evidence="5" type="ORF">COV30_00225</name>
</gene>
<keyword evidence="3" id="KW-0687">Ribonucleoprotein</keyword>
<dbReference type="InterPro" id="IPR021137">
    <property type="entry name" value="Ribosomal_bL35-like"/>
</dbReference>
<evidence type="ECO:0000256" key="2">
    <source>
        <dbReference type="ARBA" id="ARBA00022980"/>
    </source>
</evidence>
<dbReference type="Gene3D" id="4.10.410.60">
    <property type="match status" value="1"/>
</dbReference>
<organism evidence="5 6">
    <name type="scientific">Candidatus Yanofskybacteria bacterium CG10_big_fil_rev_8_21_14_0_10_37_15</name>
    <dbReference type="NCBI Taxonomy" id="1975097"/>
    <lineage>
        <taxon>Bacteria</taxon>
        <taxon>Candidatus Yanofskyibacteriota</taxon>
    </lineage>
</organism>
<evidence type="ECO:0000256" key="4">
    <source>
        <dbReference type="SAM" id="MobiDB-lite"/>
    </source>
</evidence>
<dbReference type="GO" id="GO:0003735">
    <property type="term" value="F:structural constituent of ribosome"/>
    <property type="evidence" value="ECO:0007669"/>
    <property type="project" value="InterPro"/>
</dbReference>
<dbReference type="GO" id="GO:0005840">
    <property type="term" value="C:ribosome"/>
    <property type="evidence" value="ECO:0007669"/>
    <property type="project" value="UniProtKB-KW"/>
</dbReference>
<name>A0A2H0R7X1_9BACT</name>
<keyword evidence="2" id="KW-0689">Ribosomal protein</keyword>
<feature type="compositionally biased region" description="Basic residues" evidence="4">
    <location>
        <begin position="11"/>
        <end position="20"/>
    </location>
</feature>
<reference evidence="5 6" key="1">
    <citation type="submission" date="2017-09" db="EMBL/GenBank/DDBJ databases">
        <title>Depth-based differentiation of microbial function through sediment-hosted aquifers and enrichment of novel symbionts in the deep terrestrial subsurface.</title>
        <authorList>
            <person name="Probst A.J."/>
            <person name="Ladd B."/>
            <person name="Jarett J.K."/>
            <person name="Geller-Mcgrath D.E."/>
            <person name="Sieber C.M."/>
            <person name="Emerson J.B."/>
            <person name="Anantharaman K."/>
            <person name="Thomas B.C."/>
            <person name="Malmstrom R."/>
            <person name="Stieglmeier M."/>
            <person name="Klingl A."/>
            <person name="Woyke T."/>
            <person name="Ryan C.M."/>
            <person name="Banfield J.F."/>
        </authorList>
    </citation>
    <scope>NUCLEOTIDE SEQUENCE [LARGE SCALE GENOMIC DNA]</scope>
    <source>
        <strain evidence="5">CG10_big_fil_rev_8_21_14_0_10_37_15</strain>
    </source>
</reference>
<comment type="similarity">
    <text evidence="1">Belongs to the bacterial ribosomal protein bL35 family.</text>
</comment>
<dbReference type="Proteomes" id="UP000230208">
    <property type="component" value="Unassembled WGS sequence"/>
</dbReference>
<evidence type="ECO:0000256" key="3">
    <source>
        <dbReference type="ARBA" id="ARBA00023274"/>
    </source>
</evidence>
<feature type="region of interest" description="Disordered" evidence="4">
    <location>
        <begin position="1"/>
        <end position="20"/>
    </location>
</feature>
<sequence length="77" mass="8812">MDNHFKETNHMNHRGKTKKAFLKRIKITGRSKLMKRPPGQNHFNAKDSGNDSRKKRGHKPAPKELTGIAKKLLPSNI</sequence>
<evidence type="ECO:0000313" key="6">
    <source>
        <dbReference type="Proteomes" id="UP000230208"/>
    </source>
</evidence>
<protein>
    <recommendedName>
        <fullName evidence="7">50S ribosomal protein L35</fullName>
    </recommendedName>
</protein>
<comment type="caution">
    <text evidence="5">The sequence shown here is derived from an EMBL/GenBank/DDBJ whole genome shotgun (WGS) entry which is preliminary data.</text>
</comment>
<dbReference type="GO" id="GO:0006412">
    <property type="term" value="P:translation"/>
    <property type="evidence" value="ECO:0007669"/>
    <property type="project" value="InterPro"/>
</dbReference>
<evidence type="ECO:0000256" key="1">
    <source>
        <dbReference type="ARBA" id="ARBA00006598"/>
    </source>
</evidence>
<dbReference type="Pfam" id="PF01632">
    <property type="entry name" value="Ribosomal_L35p"/>
    <property type="match status" value="1"/>
</dbReference>
<dbReference type="GO" id="GO:1990904">
    <property type="term" value="C:ribonucleoprotein complex"/>
    <property type="evidence" value="ECO:0007669"/>
    <property type="project" value="UniProtKB-KW"/>
</dbReference>